<dbReference type="GO" id="GO:0055085">
    <property type="term" value="P:transmembrane transport"/>
    <property type="evidence" value="ECO:0007669"/>
    <property type="project" value="InterPro"/>
</dbReference>
<keyword evidence="2 5" id="KW-0812">Transmembrane</keyword>
<dbReference type="EMBL" id="QHKS01000011">
    <property type="protein sequence ID" value="RDK01352.1"/>
    <property type="molecule type" value="Genomic_DNA"/>
</dbReference>
<evidence type="ECO:0000256" key="5">
    <source>
        <dbReference type="SAM" id="Phobius"/>
    </source>
</evidence>
<dbReference type="Pfam" id="PF00916">
    <property type="entry name" value="Sulfate_transp"/>
    <property type="match status" value="1"/>
</dbReference>
<keyword evidence="4 5" id="KW-0472">Membrane</keyword>
<dbReference type="InterPro" id="IPR001902">
    <property type="entry name" value="SLC26A/SulP_fam"/>
</dbReference>
<feature type="transmembrane region" description="Helical" evidence="5">
    <location>
        <begin position="411"/>
        <end position="431"/>
    </location>
</feature>
<feature type="transmembrane region" description="Helical" evidence="5">
    <location>
        <begin position="166"/>
        <end position="185"/>
    </location>
</feature>
<feature type="transmembrane region" description="Helical" evidence="5">
    <location>
        <begin position="308"/>
        <end position="330"/>
    </location>
</feature>
<feature type="transmembrane region" description="Helical" evidence="5">
    <location>
        <begin position="40"/>
        <end position="58"/>
    </location>
</feature>
<gene>
    <name evidence="7" type="ORF">DLM46_18850</name>
</gene>
<proteinExistence type="predicted"/>
<feature type="transmembrane region" description="Helical" evidence="5">
    <location>
        <begin position="197"/>
        <end position="222"/>
    </location>
</feature>
<dbReference type="RefSeq" id="WP_115102600.1">
    <property type="nucleotide sequence ID" value="NZ_QHKS01000011.1"/>
</dbReference>
<dbReference type="Proteomes" id="UP000254875">
    <property type="component" value="Unassembled WGS sequence"/>
</dbReference>
<sequence>MNLRAFFSTFQRDLFAGTVVFLVALPLCLGIANASGVEPFAGLVSGIVGGLVVAVLSGSRLSVSGPAAGLVVIVVDGIAQLGSFAAFLLAVLLSGVIQFGFGMLKAGRFAAYVPSPVIKGMLAAIGVLLIVKQFPLALGLFGPHASAASSASQAAVHVAGTVTTPIGSISLAACAITLLSLAILAGWETRALRRFALVRLVPAPLAVVLFGIGATLLLGLLAPSIAPAAEHRVALPPLESFAALSVAMEWADFGPHFAQLVNPDVWRVAVTLAIVASLETLLSLEAVEQIDPQRRPAPPDRELKAQGIGNLIAGAIGGLPITSVIVRSSANVHAGAQSRLSAIIHGVLLLVSVFALTSVINLIPLACLAAILIFTGLKLAKPSLFVAVARQGFAPFAPFIVTLVGVLATDLLIGILLGILCSVLLALYANLRSPIVLAQHGDHYLLSFRKDVSFLGKVPLKHYLQQIPDGATLIVDATRADFVDHEVRELLDAFVADAPRREIAVEVRHQVQAQARAARGWSMRRTAAE</sequence>
<dbReference type="OrthoDB" id="9769739at2"/>
<dbReference type="AlphaFoldDB" id="A0A370N6Y2"/>
<comment type="caution">
    <text evidence="7">The sequence shown here is derived from an EMBL/GenBank/DDBJ whole genome shotgun (WGS) entry which is preliminary data.</text>
</comment>
<feature type="domain" description="SLC26A/SulP transporter" evidence="6">
    <location>
        <begin position="10"/>
        <end position="385"/>
    </location>
</feature>
<accession>A0A370N6Y2</accession>
<reference evidence="8" key="1">
    <citation type="submission" date="2018-05" db="EMBL/GenBank/DDBJ databases">
        <authorList>
            <person name="Feng T."/>
        </authorList>
    </citation>
    <scope>NUCLEOTIDE SEQUENCE [LARGE SCALE GENOMIC DNA]</scope>
    <source>
        <strain evidence="8">S27</strain>
    </source>
</reference>
<name>A0A370N6Y2_9BURK</name>
<evidence type="ECO:0000256" key="2">
    <source>
        <dbReference type="ARBA" id="ARBA00022692"/>
    </source>
</evidence>
<dbReference type="GO" id="GO:0016020">
    <property type="term" value="C:membrane"/>
    <property type="evidence" value="ECO:0007669"/>
    <property type="project" value="UniProtKB-SubCell"/>
</dbReference>
<evidence type="ECO:0000313" key="7">
    <source>
        <dbReference type="EMBL" id="RDK01352.1"/>
    </source>
</evidence>
<protein>
    <recommendedName>
        <fullName evidence="6">SLC26A/SulP transporter domain-containing protein</fullName>
    </recommendedName>
</protein>
<keyword evidence="8" id="KW-1185">Reference proteome</keyword>
<evidence type="ECO:0000256" key="4">
    <source>
        <dbReference type="ARBA" id="ARBA00023136"/>
    </source>
</evidence>
<evidence type="ECO:0000313" key="8">
    <source>
        <dbReference type="Proteomes" id="UP000254875"/>
    </source>
</evidence>
<feature type="transmembrane region" description="Helical" evidence="5">
    <location>
        <begin position="342"/>
        <end position="372"/>
    </location>
</feature>
<comment type="subcellular location">
    <subcellularLocation>
        <location evidence="1">Membrane</location>
        <topology evidence="1">Multi-pass membrane protein</topology>
    </subcellularLocation>
</comment>
<evidence type="ECO:0000256" key="1">
    <source>
        <dbReference type="ARBA" id="ARBA00004141"/>
    </source>
</evidence>
<feature type="transmembrane region" description="Helical" evidence="5">
    <location>
        <begin position="384"/>
        <end position="405"/>
    </location>
</feature>
<keyword evidence="3 5" id="KW-1133">Transmembrane helix</keyword>
<feature type="transmembrane region" description="Helical" evidence="5">
    <location>
        <begin position="109"/>
        <end position="131"/>
    </location>
</feature>
<feature type="transmembrane region" description="Helical" evidence="5">
    <location>
        <begin position="265"/>
        <end position="287"/>
    </location>
</feature>
<dbReference type="PANTHER" id="PTHR11814">
    <property type="entry name" value="SULFATE TRANSPORTER"/>
    <property type="match status" value="1"/>
</dbReference>
<feature type="transmembrane region" description="Helical" evidence="5">
    <location>
        <begin position="70"/>
        <end position="97"/>
    </location>
</feature>
<evidence type="ECO:0000256" key="3">
    <source>
        <dbReference type="ARBA" id="ARBA00022989"/>
    </source>
</evidence>
<evidence type="ECO:0000259" key="6">
    <source>
        <dbReference type="Pfam" id="PF00916"/>
    </source>
</evidence>
<organism evidence="7 8">
    <name type="scientific">Paraburkholderia lacunae</name>
    <dbReference type="NCBI Taxonomy" id="2211104"/>
    <lineage>
        <taxon>Bacteria</taxon>
        <taxon>Pseudomonadati</taxon>
        <taxon>Pseudomonadota</taxon>
        <taxon>Betaproteobacteria</taxon>
        <taxon>Burkholderiales</taxon>
        <taxon>Burkholderiaceae</taxon>
        <taxon>Paraburkholderia</taxon>
    </lineage>
</organism>
<dbReference type="InterPro" id="IPR011547">
    <property type="entry name" value="SLC26A/SulP_dom"/>
</dbReference>